<accession>A0A183D4C1</accession>
<dbReference type="GO" id="GO:0030544">
    <property type="term" value="F:Hsp70 protein binding"/>
    <property type="evidence" value="ECO:0007669"/>
    <property type="project" value="TreeGrafter"/>
</dbReference>
<feature type="compositionally biased region" description="Basic and acidic residues" evidence="4">
    <location>
        <begin position="1"/>
        <end position="48"/>
    </location>
</feature>
<evidence type="ECO:0000256" key="3">
    <source>
        <dbReference type="ARBA" id="ARBA00037033"/>
    </source>
</evidence>
<organism evidence="6">
    <name type="scientific">Gongylonema pulchrum</name>
    <dbReference type="NCBI Taxonomy" id="637853"/>
    <lineage>
        <taxon>Eukaryota</taxon>
        <taxon>Metazoa</taxon>
        <taxon>Ecdysozoa</taxon>
        <taxon>Nematoda</taxon>
        <taxon>Chromadorea</taxon>
        <taxon>Rhabditida</taxon>
        <taxon>Spirurina</taxon>
        <taxon>Spiruromorpha</taxon>
        <taxon>Spiruroidea</taxon>
        <taxon>Gongylonematidae</taxon>
        <taxon>Gongylonema</taxon>
    </lineage>
</organism>
<evidence type="ECO:0000313" key="6">
    <source>
        <dbReference type="WBParaSite" id="GPUH_0000356801-mRNA-1"/>
    </source>
</evidence>
<proteinExistence type="predicted"/>
<dbReference type="PANTHER" id="PTHR45883">
    <property type="entry name" value="HSC70-INTERACTING PROTEIN"/>
    <property type="match status" value="1"/>
</dbReference>
<feature type="region of interest" description="Disordered" evidence="4">
    <location>
        <begin position="1"/>
        <end position="60"/>
    </location>
</feature>
<comment type="function">
    <text evidence="3">One HIP oligomer binds the ATPase domains of at least two HSC70 molecules dependent on activation of the HSC70 ATPase by HSP40. Stabilizes the ADP state of HSC70 that has a high affinity for substrate protein. Through its own chaperone activity, it may contribute to the interaction of HSC70 with various target proteins.</text>
</comment>
<sequence>LFKAKKIIEHNRNKERRKEEKESKERRERVRQAQEARKQAEEEAKKNAGDTGGGAGFRMPAGFEKVLQDPEVMSLLQDETVLKAYMDITQNPANISKHLSNPKVMKLFSKIGSAAGGFGMGTGNAQVNL</sequence>
<feature type="domain" description="STI1" evidence="5">
    <location>
        <begin position="69"/>
        <end position="108"/>
    </location>
</feature>
<dbReference type="InterPro" id="IPR041243">
    <property type="entry name" value="STI1/HOP_DP"/>
</dbReference>
<dbReference type="InterPro" id="IPR006636">
    <property type="entry name" value="STI1_HS-bd"/>
</dbReference>
<evidence type="ECO:0000256" key="1">
    <source>
        <dbReference type="ARBA" id="ARBA00022737"/>
    </source>
</evidence>
<dbReference type="WBParaSite" id="GPUH_0000356801-mRNA-1">
    <property type="protein sequence ID" value="GPUH_0000356801-mRNA-1"/>
    <property type="gene ID" value="GPUH_0000356801"/>
</dbReference>
<evidence type="ECO:0000259" key="5">
    <source>
        <dbReference type="SMART" id="SM00727"/>
    </source>
</evidence>
<evidence type="ECO:0000256" key="4">
    <source>
        <dbReference type="SAM" id="MobiDB-lite"/>
    </source>
</evidence>
<keyword evidence="1" id="KW-0677">Repeat</keyword>
<dbReference type="Gene3D" id="1.10.260.100">
    <property type="match status" value="1"/>
</dbReference>
<protein>
    <submittedName>
        <fullName evidence="6">STI1 domain-containing protein</fullName>
    </submittedName>
</protein>
<evidence type="ECO:0000256" key="2">
    <source>
        <dbReference type="ARBA" id="ARBA00022803"/>
    </source>
</evidence>
<keyword evidence="2" id="KW-0802">TPR repeat</keyword>
<dbReference type="Pfam" id="PF17830">
    <property type="entry name" value="STI1-HOP_DP"/>
    <property type="match status" value="1"/>
</dbReference>
<dbReference type="SMART" id="SM00727">
    <property type="entry name" value="STI1"/>
    <property type="match status" value="1"/>
</dbReference>
<name>A0A183D4C1_9BILA</name>
<reference evidence="6" key="1">
    <citation type="submission" date="2016-06" db="UniProtKB">
        <authorList>
            <consortium name="WormBaseParasite"/>
        </authorList>
    </citation>
    <scope>IDENTIFICATION</scope>
</reference>
<dbReference type="PANTHER" id="PTHR45883:SF2">
    <property type="entry name" value="HSC70-INTERACTING PROTEIN"/>
    <property type="match status" value="1"/>
</dbReference>
<dbReference type="AlphaFoldDB" id="A0A183D4C1"/>